<name>A0A3T0N969_9RHOB</name>
<dbReference type="Pfam" id="PF04317">
    <property type="entry name" value="DUF463"/>
    <property type="match status" value="1"/>
</dbReference>
<dbReference type="KEGG" id="sedi:EBB79_15905"/>
<dbReference type="OrthoDB" id="9777645at2"/>
<gene>
    <name evidence="1" type="ORF">EBB79_15905</name>
</gene>
<proteinExistence type="predicted"/>
<dbReference type="EMBL" id="CP033219">
    <property type="protein sequence ID" value="AZV80502.1"/>
    <property type="molecule type" value="Genomic_DNA"/>
</dbReference>
<dbReference type="PANTHER" id="PTHR38605">
    <property type="entry name" value="ATPASE-RELATED"/>
    <property type="match status" value="1"/>
</dbReference>
<dbReference type="AlphaFoldDB" id="A0A3T0N969"/>
<dbReference type="PIRSF" id="PIRSF019381">
    <property type="entry name" value="YcjX"/>
    <property type="match status" value="1"/>
</dbReference>
<dbReference type="InterPro" id="IPR007413">
    <property type="entry name" value="YcjX-like"/>
</dbReference>
<evidence type="ECO:0000313" key="1">
    <source>
        <dbReference type="EMBL" id="AZV80502.1"/>
    </source>
</evidence>
<evidence type="ECO:0000313" key="2">
    <source>
        <dbReference type="Proteomes" id="UP000283063"/>
    </source>
</evidence>
<keyword evidence="2" id="KW-1185">Reference proteome</keyword>
<reference evidence="1 2" key="1">
    <citation type="submission" date="2018-10" db="EMBL/GenBank/DDBJ databases">
        <title>Parasedimentitalea marina sp. nov., a psychrophilic bacterium isolated from deep seawater of the New Britain Trench.</title>
        <authorList>
            <person name="Cao J."/>
        </authorList>
    </citation>
    <scope>NUCLEOTIDE SEQUENCE [LARGE SCALE GENOMIC DNA]</scope>
    <source>
        <strain evidence="1 2">W43</strain>
    </source>
</reference>
<organism evidence="1 2">
    <name type="scientific">Parasedimentitalea marina</name>
    <dbReference type="NCBI Taxonomy" id="2483033"/>
    <lineage>
        <taxon>Bacteria</taxon>
        <taxon>Pseudomonadati</taxon>
        <taxon>Pseudomonadota</taxon>
        <taxon>Alphaproteobacteria</taxon>
        <taxon>Rhodobacterales</taxon>
        <taxon>Paracoccaceae</taxon>
        <taxon>Parasedimentitalea</taxon>
    </lineage>
</organism>
<dbReference type="PANTHER" id="PTHR38605:SF1">
    <property type="entry name" value="ATPASE"/>
    <property type="match status" value="1"/>
</dbReference>
<protein>
    <submittedName>
        <fullName evidence="1">YcjX family protein</fullName>
    </submittedName>
</protein>
<dbReference type="Proteomes" id="UP000283063">
    <property type="component" value="Chromosome"/>
</dbReference>
<accession>A0A3T0N969</accession>
<dbReference type="RefSeq" id="WP_127749764.1">
    <property type="nucleotide sequence ID" value="NZ_CP033219.1"/>
</dbReference>
<sequence>MVISSFADGVARGIERVSDSVSERLFEPTIRLGVTGLARSGKTVFITALVANLLNRGRMTQLSAVRDGRINVAFLQPQPDDTVPRFDYETHLAKLIGPDPQWPESTRAISELRLSLKVAPAGLLAGLQGPRTVHIDIVDYPGEWLLDLALLDKSYDSWSAEVLQRIRPRRSARDFLAQAQAVDAGADHDETVAQTLAKAFSSYLAAARQDGFYDCTPGRFLLPGDLAGSPVLTFAPIPFQGKSQRGSIHREMQRRFEAYKRKVVQPFFRDHFSRIDRQVVLVDALSAIHSGPRALEDLRHAMADILGAFRPGRNALLSRILRGKRVEKILFAATKADHLHHTQHPQMTAIIEALTRDAQDRARFAGAQTSALALASLRATTEELRNHDGADLGCVRGTLLDSGKQAAFYPGALPDDPGQLLGPARTGADKWLNGDYQAMAFAPAKLSLKPGDGPPHIRLDRAAEFLIGDLL</sequence>